<feature type="compositionally biased region" description="Gly residues" evidence="1">
    <location>
        <begin position="213"/>
        <end position="224"/>
    </location>
</feature>
<feature type="compositionally biased region" description="Basic and acidic residues" evidence="1">
    <location>
        <begin position="161"/>
        <end position="182"/>
    </location>
</feature>
<feature type="compositionally biased region" description="Basic residues" evidence="1">
    <location>
        <begin position="183"/>
        <end position="194"/>
    </location>
</feature>
<gene>
    <name evidence="2" type="ORF">D9C73_011144</name>
</gene>
<feature type="compositionally biased region" description="Basic and acidic residues" evidence="1">
    <location>
        <begin position="235"/>
        <end position="246"/>
    </location>
</feature>
<protein>
    <submittedName>
        <fullName evidence="2">Uncharacterized protein</fullName>
    </submittedName>
</protein>
<organism evidence="2 3">
    <name type="scientific">Collichthys lucidus</name>
    <name type="common">Big head croaker</name>
    <name type="synonym">Sciaena lucida</name>
    <dbReference type="NCBI Taxonomy" id="240159"/>
    <lineage>
        <taxon>Eukaryota</taxon>
        <taxon>Metazoa</taxon>
        <taxon>Chordata</taxon>
        <taxon>Craniata</taxon>
        <taxon>Vertebrata</taxon>
        <taxon>Euteleostomi</taxon>
        <taxon>Actinopterygii</taxon>
        <taxon>Neopterygii</taxon>
        <taxon>Teleostei</taxon>
        <taxon>Neoteleostei</taxon>
        <taxon>Acanthomorphata</taxon>
        <taxon>Eupercaria</taxon>
        <taxon>Sciaenidae</taxon>
        <taxon>Collichthys</taxon>
    </lineage>
</organism>
<feature type="region of interest" description="Disordered" evidence="1">
    <location>
        <begin position="134"/>
        <end position="246"/>
    </location>
</feature>
<dbReference type="AlphaFoldDB" id="A0A4U5UPT5"/>
<sequence>MVTQCEIGQMDVLLDLTKFLRGSTLFSDVTFFSETRATGNPAFYLSPTWIVAKLLLKVNTGDLERGVTDDNVTGWVGLKRADKLQNKPRKTQLSSTTKCLHVTLCNGRPVILIAQLCLMLVEIQYQPCAARAKERLPVSGSRKLPRRRADKNSCPGARAGARLEDRVEERRRREDRRREKGRERKRRRRRRRNKSQSPGPIYLYGLRPEYGLVWGGRGPTGAGGQKSVPEEQEPGEEREWQDEADKGQCASSVYMGVCDEITDQVFTVTGRANVDVSILEVRGSVFVVDVLHSNRATF</sequence>
<dbReference type="Proteomes" id="UP000298787">
    <property type="component" value="Chromosome 10"/>
</dbReference>
<evidence type="ECO:0000313" key="3">
    <source>
        <dbReference type="Proteomes" id="UP000298787"/>
    </source>
</evidence>
<keyword evidence="3" id="KW-1185">Reference proteome</keyword>
<accession>A0A4U5UPT5</accession>
<dbReference type="EMBL" id="CM014087">
    <property type="protein sequence ID" value="TKS77053.1"/>
    <property type="molecule type" value="Genomic_DNA"/>
</dbReference>
<reference evidence="2 3" key="1">
    <citation type="submission" date="2019-01" db="EMBL/GenBank/DDBJ databases">
        <title>Genome Assembly of Collichthys lucidus.</title>
        <authorList>
            <person name="Cai M."/>
            <person name="Xiao S."/>
        </authorList>
    </citation>
    <scope>NUCLEOTIDE SEQUENCE [LARGE SCALE GENOMIC DNA]</scope>
    <source>
        <strain evidence="2">JT15FE1705JMU</strain>
        <tissue evidence="2">Muscle</tissue>
    </source>
</reference>
<evidence type="ECO:0000256" key="1">
    <source>
        <dbReference type="SAM" id="MobiDB-lite"/>
    </source>
</evidence>
<name>A0A4U5UPT5_COLLU</name>
<proteinExistence type="predicted"/>
<evidence type="ECO:0000313" key="2">
    <source>
        <dbReference type="EMBL" id="TKS77053.1"/>
    </source>
</evidence>